<dbReference type="AlphaFoldDB" id="A0A2K8KY18"/>
<dbReference type="PANTHER" id="PTHR34138:SF1">
    <property type="entry name" value="CELL SHAPE-DETERMINING PROTEIN MREC"/>
    <property type="match status" value="1"/>
</dbReference>
<dbReference type="Gene3D" id="2.40.10.350">
    <property type="entry name" value="Rod shape-determining protein MreC, domain 2"/>
    <property type="match status" value="1"/>
</dbReference>
<dbReference type="EMBL" id="CP011797">
    <property type="protein sequence ID" value="ATX77426.1"/>
    <property type="molecule type" value="Genomic_DNA"/>
</dbReference>
<evidence type="ECO:0000313" key="8">
    <source>
        <dbReference type="Proteomes" id="UP000229757"/>
    </source>
</evidence>
<keyword evidence="3 5" id="KW-0133">Cell shape</keyword>
<dbReference type="InterPro" id="IPR007221">
    <property type="entry name" value="MreC"/>
</dbReference>
<evidence type="ECO:0000256" key="1">
    <source>
        <dbReference type="ARBA" id="ARBA00009369"/>
    </source>
</evidence>
<dbReference type="InterPro" id="IPR042177">
    <property type="entry name" value="Cell/Rod_1"/>
</dbReference>
<comment type="function">
    <text evidence="5">Involved in formation and maintenance of cell shape.</text>
</comment>
<feature type="domain" description="Rod shape-determining protein MreC beta-barrel core" evidence="6">
    <location>
        <begin position="153"/>
        <end position="298"/>
    </location>
</feature>
<reference evidence="7 8" key="1">
    <citation type="journal article" date="2017" name="Environ. Microbiol.">
        <title>Genomic and physiological analyses of 'Reinekea forsetii' reveal a versatile opportunistic lifestyle during spring algae blooms.</title>
        <authorList>
            <person name="Avci B."/>
            <person name="Hahnke R.L."/>
            <person name="Chafee M."/>
            <person name="Fischer T."/>
            <person name="Gruber-Vodicka H."/>
            <person name="Tegetmeyer H.E."/>
            <person name="Harder J."/>
            <person name="Fuchs B.M."/>
            <person name="Amann R.I."/>
            <person name="Teeling H."/>
        </authorList>
    </citation>
    <scope>NUCLEOTIDE SEQUENCE [LARGE SCALE GENOMIC DNA]</scope>
    <source>
        <strain evidence="7 8">Hel1_31_D35</strain>
    </source>
</reference>
<evidence type="ECO:0000256" key="2">
    <source>
        <dbReference type="ARBA" id="ARBA00013855"/>
    </source>
</evidence>
<evidence type="ECO:0000256" key="5">
    <source>
        <dbReference type="PIRNR" id="PIRNR038471"/>
    </source>
</evidence>
<keyword evidence="8" id="KW-1185">Reference proteome</keyword>
<evidence type="ECO:0000256" key="3">
    <source>
        <dbReference type="ARBA" id="ARBA00022960"/>
    </source>
</evidence>
<comment type="similarity">
    <text evidence="1 5">Belongs to the MreC family.</text>
</comment>
<gene>
    <name evidence="7" type="primary">mreC</name>
    <name evidence="7" type="ORF">REIFOR_02295</name>
</gene>
<dbReference type="InterPro" id="IPR055342">
    <property type="entry name" value="MreC_beta-barrel_core"/>
</dbReference>
<proteinExistence type="inferred from homology"/>
<accession>A0A2K8KY18</accession>
<dbReference type="OrthoDB" id="9808025at2"/>
<organism evidence="7 8">
    <name type="scientific">Reinekea forsetii</name>
    <dbReference type="NCBI Taxonomy" id="1336806"/>
    <lineage>
        <taxon>Bacteria</taxon>
        <taxon>Pseudomonadati</taxon>
        <taxon>Pseudomonadota</taxon>
        <taxon>Gammaproteobacteria</taxon>
        <taxon>Oceanospirillales</taxon>
        <taxon>Saccharospirillaceae</taxon>
        <taxon>Reinekea</taxon>
    </lineage>
</organism>
<dbReference type="NCBIfam" id="TIGR00219">
    <property type="entry name" value="mreC"/>
    <property type="match status" value="1"/>
</dbReference>
<dbReference type="PIRSF" id="PIRSF038471">
    <property type="entry name" value="MreC"/>
    <property type="match status" value="1"/>
</dbReference>
<dbReference type="GO" id="GO:0008360">
    <property type="term" value="P:regulation of cell shape"/>
    <property type="evidence" value="ECO:0007669"/>
    <property type="project" value="UniProtKB-KW"/>
</dbReference>
<evidence type="ECO:0000256" key="4">
    <source>
        <dbReference type="ARBA" id="ARBA00032089"/>
    </source>
</evidence>
<name>A0A2K8KY18_9GAMM</name>
<evidence type="ECO:0000259" key="6">
    <source>
        <dbReference type="Pfam" id="PF04085"/>
    </source>
</evidence>
<dbReference type="GO" id="GO:0005886">
    <property type="term" value="C:plasma membrane"/>
    <property type="evidence" value="ECO:0007669"/>
    <property type="project" value="TreeGrafter"/>
</dbReference>
<evidence type="ECO:0000313" key="7">
    <source>
        <dbReference type="EMBL" id="ATX77426.1"/>
    </source>
</evidence>
<dbReference type="Proteomes" id="UP000229757">
    <property type="component" value="Chromosome"/>
</dbReference>
<dbReference type="PANTHER" id="PTHR34138">
    <property type="entry name" value="CELL SHAPE-DETERMINING PROTEIN MREC"/>
    <property type="match status" value="1"/>
</dbReference>
<dbReference type="KEGG" id="rfo:REIFOR_02295"/>
<dbReference type="InterPro" id="IPR042175">
    <property type="entry name" value="Cell/Rod_MreC_2"/>
</dbReference>
<dbReference type="Gene3D" id="2.40.10.340">
    <property type="entry name" value="Rod shape-determining protein MreC, domain 1"/>
    <property type="match status" value="1"/>
</dbReference>
<sequence>MQGFILLATRSLLADWPGLLFIAEFRSPLIKPIYSTGPHHGYRFALVAAGSLLLMFLDLRFNQLDKARQSLSYVVAPVQSLVALPSELVKWSSETFSERNVLLDSNRSLRSQMLILQQKVQWLAILEAENGRLRQLLNATARLETEFLTAELIRVDPDPFSIQVIVNRGAQDGVAVGQAVVDADGLFGLVVQVDSLSSRVALVADVNLAVPVYINRNGMRTVVVGTGDLNSLELEYMPDTADVKIGDILVTSGLGLRFPAGYPVAEVIAIEHDPGEPFARIRAAPLARLDRSRSMLIVFQGQKQ</sequence>
<dbReference type="Pfam" id="PF04085">
    <property type="entry name" value="MreC"/>
    <property type="match status" value="1"/>
</dbReference>
<protein>
    <recommendedName>
        <fullName evidence="2 5">Cell shape-determining protein MreC</fullName>
    </recommendedName>
    <alternativeName>
        <fullName evidence="4 5">Cell shape protein MreC</fullName>
    </alternativeName>
</protein>